<reference evidence="1 2" key="1">
    <citation type="journal article" date="2023" name="Science">
        <title>Complex scaffold remodeling in plant triterpene biosynthesis.</title>
        <authorList>
            <person name="De La Pena R."/>
            <person name="Hodgson H."/>
            <person name="Liu J.C."/>
            <person name="Stephenson M.J."/>
            <person name="Martin A.C."/>
            <person name="Owen C."/>
            <person name="Harkess A."/>
            <person name="Leebens-Mack J."/>
            <person name="Jimenez L.E."/>
            <person name="Osbourn A."/>
            <person name="Sattely E.S."/>
        </authorList>
    </citation>
    <scope>NUCLEOTIDE SEQUENCE [LARGE SCALE GENOMIC DNA]</scope>
    <source>
        <strain evidence="2">cv. JPN11</strain>
        <tissue evidence="1">Leaf</tissue>
    </source>
</reference>
<proteinExistence type="predicted"/>
<gene>
    <name evidence="1" type="ORF">OWV82_009156</name>
</gene>
<comment type="caution">
    <text evidence="1">The sequence shown here is derived from an EMBL/GenBank/DDBJ whole genome shotgun (WGS) entry which is preliminary data.</text>
</comment>
<evidence type="ECO:0000313" key="1">
    <source>
        <dbReference type="EMBL" id="KAJ4721474.1"/>
    </source>
</evidence>
<evidence type="ECO:0000313" key="2">
    <source>
        <dbReference type="Proteomes" id="UP001164539"/>
    </source>
</evidence>
<dbReference type="EMBL" id="CM051397">
    <property type="protein sequence ID" value="KAJ4721474.1"/>
    <property type="molecule type" value="Genomic_DNA"/>
</dbReference>
<dbReference type="Proteomes" id="UP001164539">
    <property type="component" value="Chromosome 4"/>
</dbReference>
<protein>
    <submittedName>
        <fullName evidence="1">F-box protein</fullName>
    </submittedName>
</protein>
<name>A0ACC1YE89_MELAZ</name>
<accession>A0ACC1YE89</accession>
<organism evidence="1 2">
    <name type="scientific">Melia azedarach</name>
    <name type="common">Chinaberry tree</name>
    <dbReference type="NCBI Taxonomy" id="155640"/>
    <lineage>
        <taxon>Eukaryota</taxon>
        <taxon>Viridiplantae</taxon>
        <taxon>Streptophyta</taxon>
        <taxon>Embryophyta</taxon>
        <taxon>Tracheophyta</taxon>
        <taxon>Spermatophyta</taxon>
        <taxon>Magnoliopsida</taxon>
        <taxon>eudicotyledons</taxon>
        <taxon>Gunneridae</taxon>
        <taxon>Pentapetalae</taxon>
        <taxon>rosids</taxon>
        <taxon>malvids</taxon>
        <taxon>Sapindales</taxon>
        <taxon>Meliaceae</taxon>
        <taxon>Melia</taxon>
    </lineage>
</organism>
<keyword evidence="2" id="KW-1185">Reference proteome</keyword>
<sequence length="305" mass="34287">MEEEGTAGAGEMSLLPEGCIANVISFTTPCDACRLSSVSRLFKSAAESDAVWERFLPPEYPTLISNSTSPSSPSSSSSFGFSSKKDLYLSLCDNPILIDDGKKSFSLDKRSGKKCYMISARDLMIVWGDTPTYWKWSSISQARFSEVAELICVCWFEIRARISTSSLSPRTLYTAYFVYKPTAGAYGFEYQPVEVSVGLVGSESQIRTVYLHAERGRRQRHQFPRRTGLFHRSRSWGWQAAMPKENDGYYPKERGDEWLEIELGDYFNEGDEEGDLEMSVLEVTGGDWKGGIIVQGIELRPKQVK</sequence>